<dbReference type="InterPro" id="IPR017517">
    <property type="entry name" value="Maleyloyr_isom"/>
</dbReference>
<evidence type="ECO:0000313" key="2">
    <source>
        <dbReference type="EMBL" id="GAA0353847.1"/>
    </source>
</evidence>
<dbReference type="RefSeq" id="WP_252807267.1">
    <property type="nucleotide sequence ID" value="NZ_BAAABM010000045.1"/>
</dbReference>
<dbReference type="SUPFAM" id="SSF109854">
    <property type="entry name" value="DinB/YfiT-like putative metalloenzymes"/>
    <property type="match status" value="1"/>
</dbReference>
<proteinExistence type="predicted"/>
<dbReference type="Pfam" id="PF11716">
    <property type="entry name" value="MDMPI_N"/>
    <property type="match status" value="1"/>
</dbReference>
<organism evidence="2 3">
    <name type="scientific">Actinoallomurus spadix</name>
    <dbReference type="NCBI Taxonomy" id="79912"/>
    <lineage>
        <taxon>Bacteria</taxon>
        <taxon>Bacillati</taxon>
        <taxon>Actinomycetota</taxon>
        <taxon>Actinomycetes</taxon>
        <taxon>Streptosporangiales</taxon>
        <taxon>Thermomonosporaceae</taxon>
        <taxon>Actinoallomurus</taxon>
    </lineage>
</organism>
<keyword evidence="3" id="KW-1185">Reference proteome</keyword>
<dbReference type="EMBL" id="BAAABM010000045">
    <property type="protein sequence ID" value="GAA0353847.1"/>
    <property type="molecule type" value="Genomic_DNA"/>
</dbReference>
<gene>
    <name evidence="2" type="ORF">GCM10010151_49280</name>
</gene>
<dbReference type="NCBIfam" id="TIGR03083">
    <property type="entry name" value="maleylpyruvate isomerase family mycothiol-dependent enzyme"/>
    <property type="match status" value="1"/>
</dbReference>
<dbReference type="Gene3D" id="1.20.120.450">
    <property type="entry name" value="dinb family like domain"/>
    <property type="match status" value="1"/>
</dbReference>
<name>A0ABN0X401_9ACTN</name>
<dbReference type="InterPro" id="IPR034660">
    <property type="entry name" value="DinB/YfiT-like"/>
</dbReference>
<accession>A0ABN0X401</accession>
<dbReference type="Proteomes" id="UP001501822">
    <property type="component" value="Unassembled WGS sequence"/>
</dbReference>
<comment type="caution">
    <text evidence="2">The sequence shown here is derived from an EMBL/GenBank/DDBJ whole genome shotgun (WGS) entry which is preliminary data.</text>
</comment>
<protein>
    <recommendedName>
        <fullName evidence="1">Mycothiol-dependent maleylpyruvate isomerase metal-binding domain-containing protein</fullName>
    </recommendedName>
</protein>
<reference evidence="2 3" key="1">
    <citation type="journal article" date="2019" name="Int. J. Syst. Evol. Microbiol.">
        <title>The Global Catalogue of Microorganisms (GCM) 10K type strain sequencing project: providing services to taxonomists for standard genome sequencing and annotation.</title>
        <authorList>
            <consortium name="The Broad Institute Genomics Platform"/>
            <consortium name="The Broad Institute Genome Sequencing Center for Infectious Disease"/>
            <person name="Wu L."/>
            <person name="Ma J."/>
        </authorList>
    </citation>
    <scope>NUCLEOTIDE SEQUENCE [LARGE SCALE GENOMIC DNA]</scope>
    <source>
        <strain evidence="2 3">JCM 3146</strain>
    </source>
</reference>
<sequence length="231" mass="25756">MTTLDDLDPFAIFDGEAERLDRFFSGLKDDDWTRPSRCEGWTVRDVLAHLAGEEDYNHACLDDDLDGLWSRLEKKGVSGLAGFNDWCVRTRRAMPVEEVLDEWRTRSGDTRRRMRDLGRDARLPTMAGPYPVGLQAFHYASEYATHGDDVGVPVDDARERTAWRVVVGRFALAEKGAPVEVAEDDDGDLVVRTPQALGRLTPAEFVEATVGRLPGGHPLDTGLRDALRCLA</sequence>
<evidence type="ECO:0000313" key="3">
    <source>
        <dbReference type="Proteomes" id="UP001501822"/>
    </source>
</evidence>
<evidence type="ECO:0000259" key="1">
    <source>
        <dbReference type="Pfam" id="PF11716"/>
    </source>
</evidence>
<feature type="domain" description="Mycothiol-dependent maleylpyruvate isomerase metal-binding" evidence="1">
    <location>
        <begin position="15"/>
        <end position="150"/>
    </location>
</feature>
<dbReference type="InterPro" id="IPR024344">
    <property type="entry name" value="MDMPI_metal-binding"/>
</dbReference>